<organism evidence="9 10">
    <name type="scientific">Orchesella dallaii</name>
    <dbReference type="NCBI Taxonomy" id="48710"/>
    <lineage>
        <taxon>Eukaryota</taxon>
        <taxon>Metazoa</taxon>
        <taxon>Ecdysozoa</taxon>
        <taxon>Arthropoda</taxon>
        <taxon>Hexapoda</taxon>
        <taxon>Collembola</taxon>
        <taxon>Entomobryomorpha</taxon>
        <taxon>Entomobryoidea</taxon>
        <taxon>Orchesellidae</taxon>
        <taxon>Orchesellinae</taxon>
        <taxon>Orchesella</taxon>
    </lineage>
</organism>
<feature type="domain" description="Guanylate kinase-like" evidence="7">
    <location>
        <begin position="1841"/>
        <end position="2021"/>
    </location>
</feature>
<dbReference type="SMART" id="SM00569">
    <property type="entry name" value="L27"/>
    <property type="match status" value="2"/>
</dbReference>
<evidence type="ECO:0000256" key="2">
    <source>
        <dbReference type="ARBA" id="ARBA00022443"/>
    </source>
</evidence>
<dbReference type="InterPro" id="IPR027417">
    <property type="entry name" value="P-loop_NTPase"/>
</dbReference>
<keyword evidence="4" id="KW-0175">Coiled coil</keyword>
<dbReference type="SUPFAM" id="SSF50044">
    <property type="entry name" value="SH3-domain"/>
    <property type="match status" value="1"/>
</dbReference>
<keyword evidence="10" id="KW-1185">Reference proteome</keyword>
<feature type="region of interest" description="Disordered" evidence="5">
    <location>
        <begin position="650"/>
        <end position="669"/>
    </location>
</feature>
<feature type="compositionally biased region" description="Polar residues" evidence="5">
    <location>
        <begin position="235"/>
        <end position="244"/>
    </location>
</feature>
<dbReference type="Proteomes" id="UP001642540">
    <property type="component" value="Unassembled WGS sequence"/>
</dbReference>
<dbReference type="InterPro" id="IPR036034">
    <property type="entry name" value="PDZ_sf"/>
</dbReference>
<dbReference type="SUPFAM" id="SSF52540">
    <property type="entry name" value="P-loop containing nucleoside triphosphate hydrolases"/>
    <property type="match status" value="1"/>
</dbReference>
<feature type="domain" description="PDZ" evidence="8">
    <location>
        <begin position="1615"/>
        <end position="1694"/>
    </location>
</feature>
<feature type="compositionally biased region" description="Polar residues" evidence="5">
    <location>
        <begin position="1084"/>
        <end position="1094"/>
    </location>
</feature>
<feature type="compositionally biased region" description="Polar residues" evidence="5">
    <location>
        <begin position="402"/>
        <end position="415"/>
    </location>
</feature>
<dbReference type="SUPFAM" id="SSF50156">
    <property type="entry name" value="PDZ domain-like"/>
    <property type="match status" value="1"/>
</dbReference>
<dbReference type="InterPro" id="IPR020590">
    <property type="entry name" value="Guanylate_kinase_CS"/>
</dbReference>
<feature type="compositionally biased region" description="Basic and acidic residues" evidence="5">
    <location>
        <begin position="650"/>
        <end position="659"/>
    </location>
</feature>
<feature type="compositionally biased region" description="Basic and acidic residues" evidence="5">
    <location>
        <begin position="216"/>
        <end position="231"/>
    </location>
</feature>
<feature type="compositionally biased region" description="Low complexity" evidence="5">
    <location>
        <begin position="1203"/>
        <end position="1225"/>
    </location>
</feature>
<dbReference type="CDD" id="cd06798">
    <property type="entry name" value="PDZ_MPP5-like"/>
    <property type="match status" value="1"/>
</dbReference>
<feature type="region of interest" description="Disordered" evidence="5">
    <location>
        <begin position="84"/>
        <end position="116"/>
    </location>
</feature>
<feature type="compositionally biased region" description="Basic and acidic residues" evidence="5">
    <location>
        <begin position="38"/>
        <end position="48"/>
    </location>
</feature>
<dbReference type="InterPro" id="IPR001452">
    <property type="entry name" value="SH3_domain"/>
</dbReference>
<feature type="region of interest" description="Disordered" evidence="5">
    <location>
        <begin position="1056"/>
        <end position="1127"/>
    </location>
</feature>
<dbReference type="PROSITE" id="PS50002">
    <property type="entry name" value="SH3"/>
    <property type="match status" value="1"/>
</dbReference>
<feature type="compositionally biased region" description="Polar residues" evidence="5">
    <location>
        <begin position="1140"/>
        <end position="1155"/>
    </location>
</feature>
<dbReference type="InterPro" id="IPR004172">
    <property type="entry name" value="L27_dom"/>
</dbReference>
<evidence type="ECO:0000256" key="4">
    <source>
        <dbReference type="SAM" id="Coils"/>
    </source>
</evidence>
<evidence type="ECO:0008006" key="11">
    <source>
        <dbReference type="Google" id="ProtNLM"/>
    </source>
</evidence>
<accession>A0ABP1QY84</accession>
<dbReference type="InterPro" id="IPR001478">
    <property type="entry name" value="PDZ"/>
</dbReference>
<keyword evidence="2 3" id="KW-0728">SH3 domain</keyword>
<name>A0ABP1QY84_9HEXA</name>
<feature type="region of interest" description="Disordered" evidence="5">
    <location>
        <begin position="1252"/>
        <end position="1324"/>
    </location>
</feature>
<dbReference type="InterPro" id="IPR035601">
    <property type="entry name" value="MPP5_SH3"/>
</dbReference>
<dbReference type="SMART" id="SM00326">
    <property type="entry name" value="SH3"/>
    <property type="match status" value="1"/>
</dbReference>
<dbReference type="InterPro" id="IPR008144">
    <property type="entry name" value="Guanylate_kin-like_dom"/>
</dbReference>
<feature type="compositionally biased region" description="Basic and acidic residues" evidence="5">
    <location>
        <begin position="330"/>
        <end position="353"/>
    </location>
</feature>
<sequence>MSSKLFCPMCISGESGSRKRKGHRSSDDSGGSDNDDDNFYRPSKEALKSKTSSISTSDPEQPFHVPSIFKPIRVDSPALFVRGSSSTVSDSRAGGDVQAPDDIASEDENECSARTSGISQVEVKQCGGDKGQKTCDGGKVKEIFCGKETISSSTNANKESEDDKTASASPEKHSKGLSNKSDDISKPFGASPRIKKSKAGSQQSPILNIARARPRPGNEFRKTLLQHKQELPTESLVSSKQDSILNPDDDDPALDKDRNAECAHSFSSQSSRSLSVNYDSHCPDPEASQPLLLATSELDLVSDEDDEDEEDFEPEEEEPHTTPIANSPHRKQEEKYETPEKQSDRGDKREKIVIPKIVTDIQEKDMDIKEKKLSMCSATSSKSSTPAPPPLPDCPPPDSDTDCWSRSGSNTRSPSRSHYYAYRNASCSCCTTPSRDHLTSSYGHHHHGGQPCSEFECKGAPDGGYTLSLVDMSQIHYADSASSCCGSDVGDIGEVVGDAMTGNSNNGFARNKGLTRRASSPTLITSTVIAPNSSGSATTTIDERHNNPCPSCHQVDENGNRNRCKDAGHDDPNSTLIMAEGHNAATSVARSSGGGGRDGVLHLKGVVPRLTAATQQTLIKKVSASVNTDIVMPPMYEYDVSKEEMMMTLDRSDSQEELRSASTTPTPPKYEQEQLYEENIILESSSLPQTPVIKTKGIKSSSITITLKTPQHDRIETLKEENKKLAESDPILWKRAFAKRGEIGYPTNSAHEMMMPMMTTYTPPKNRDDQETRVLSEGFYYSELDLDLALKHKHHQASGKWHYPYHSTGHVPSAEDPRVPLVSDRVEGGEEEEEEEENTIEDSMPLITTTSNVEEEGVDQSPQVHYRGVRTNVSGSWFSLSSSSSLEDYDENELILAYGSGEDSSAATAIASAAAITASLDPEKWSPESSPSLSILSYDEILLEQQKIQQDVQRVVQSVKDNFSDKKDGGRALDLASQSNVQDAFVIAVEQQARERLEKLSALKKIKPVDMTKLSHQLSEAPSESGETSAELNGLIEAATGSPIYVTSASELNSSQSALHRTAATAAAPSAGGSEESQEGKSSPARSTPTSTVITRAVISTGPELSPGKRGHHNNVTVVGVNSSGSTIGGTCLPNGQYSSGGTTASAGDRSTASSVGEPVLPAKKSISKESVNGSRKSGSRESIADSRESVQLEGAKPSPSRSRGSASKLASQSSSRESVIEASSSSQYANMINMVEWDNGPHREMAVDVPDSFVPRNKTPPRYPPTNKTTTLNSNNNKTAGKGVVSDGVAVRGNGTSTLPGHPGQNGAVGKPVPPPRIGDKDGVYGVNNNTTQVPHVTPRTVVGQAKTAATPSRDEAERIRKYQEELKKRREQEEKHAKEEEFLRTSIRGSKKLHALESVREDKTFPTGEPKGFVNQAYDLDGDRISHPLLDITLQKPVGLPELVASLQRVQQALKKHGVQLDEAVSAVGTLMQTPEFQQVLAVHTKVQDVWCFNAPPAPVTAHAQQLNQECLESLYNCSSPASAELVEILSRIDMDGVLHAHDKIAERERLLMTAESPLNAGEPVDAVVIPSSAATPAPPPVPAVPVVGGSHVKSVPRPAFVPEPQPDDHIKVVRIEKTQDPLGATVRNDGDAVVIGRIVKGGAAERSGLLHEGDEILEVNGVEMRGKSVNEVCDILCRMNGTLTFLIVPTQVPQVPIQQRRDILIHVRAHFDYDPEDDIYIPCRELGVAFAKGDVLHVINQEDPNWWQAHREGEEDQQLAGLIPSKSFQEQREAVKQSILGESETREKSKKGTLLCAKTHKKKKKKIPYSSAFNDEFDAEEIPTYEEVALYYPRTSFKRPVVLIGPPNIGRHELRQRLMQESERFAAAVPHTSRSRKDGEIDGQDYHFISRAQFESDILSRKFVEHGEFEKAYYGTSLDAIRSVVNAGKICVLNLHPQSLKILRSSDLKPYIVFIAPPPLERLKQMRIARGEAYKEEELIDIIEKAREMEEKYGHYFDLVIVNNDIERTYHELVQRINYIEREPQWVPAFWLKQ</sequence>
<gene>
    <name evidence="9" type="ORF">ODALV1_LOCUS15292</name>
</gene>
<dbReference type="PANTHER" id="PTHR23122">
    <property type="entry name" value="MEMBRANE-ASSOCIATED GUANYLATE KINASE MAGUK"/>
    <property type="match status" value="1"/>
</dbReference>
<feature type="region of interest" description="Disordered" evidence="5">
    <location>
        <begin position="146"/>
        <end position="357"/>
    </location>
</feature>
<dbReference type="Gene3D" id="2.30.30.40">
    <property type="entry name" value="SH3 Domains"/>
    <property type="match status" value="1"/>
</dbReference>
<dbReference type="SMART" id="SM00072">
    <property type="entry name" value="GuKc"/>
    <property type="match status" value="1"/>
</dbReference>
<evidence type="ECO:0000313" key="9">
    <source>
        <dbReference type="EMBL" id="CAL8111715.1"/>
    </source>
</evidence>
<dbReference type="Gene3D" id="1.20.1270.460">
    <property type="match status" value="1"/>
</dbReference>
<feature type="compositionally biased region" description="Polar residues" evidence="5">
    <location>
        <begin position="49"/>
        <end position="59"/>
    </location>
</feature>
<reference evidence="9 10" key="1">
    <citation type="submission" date="2024-08" db="EMBL/GenBank/DDBJ databases">
        <authorList>
            <person name="Cucini C."/>
            <person name="Frati F."/>
        </authorList>
    </citation>
    <scope>NUCLEOTIDE SEQUENCE [LARGE SCALE GENOMIC DNA]</scope>
</reference>
<feature type="compositionally biased region" description="Acidic residues" evidence="5">
    <location>
        <begin position="300"/>
        <end position="318"/>
    </location>
</feature>
<feature type="domain" description="SH3" evidence="6">
    <location>
        <begin position="1705"/>
        <end position="1776"/>
    </location>
</feature>
<dbReference type="CDD" id="cd00071">
    <property type="entry name" value="GMPK"/>
    <property type="match status" value="1"/>
</dbReference>
<evidence type="ECO:0000256" key="1">
    <source>
        <dbReference type="ARBA" id="ARBA00007014"/>
    </source>
</evidence>
<feature type="compositionally biased region" description="Basic and acidic residues" evidence="5">
    <location>
        <begin position="1179"/>
        <end position="1191"/>
    </location>
</feature>
<evidence type="ECO:0000259" key="8">
    <source>
        <dbReference type="PROSITE" id="PS50106"/>
    </source>
</evidence>
<evidence type="ECO:0000259" key="6">
    <source>
        <dbReference type="PROSITE" id="PS50002"/>
    </source>
</evidence>
<dbReference type="Pfam" id="PF00595">
    <property type="entry name" value="PDZ"/>
    <property type="match status" value="1"/>
</dbReference>
<feature type="compositionally biased region" description="Low complexity" evidence="5">
    <location>
        <begin position="1267"/>
        <end position="1280"/>
    </location>
</feature>
<dbReference type="InterPro" id="IPR050716">
    <property type="entry name" value="MAGUK"/>
</dbReference>
<evidence type="ECO:0000313" key="10">
    <source>
        <dbReference type="Proteomes" id="UP001642540"/>
    </source>
</evidence>
<evidence type="ECO:0000259" key="7">
    <source>
        <dbReference type="PROSITE" id="PS50052"/>
    </source>
</evidence>
<dbReference type="Gene3D" id="1.10.287.650">
    <property type="entry name" value="L27 domain"/>
    <property type="match status" value="1"/>
</dbReference>
<feature type="compositionally biased region" description="Basic and acidic residues" evidence="5">
    <location>
        <begin position="158"/>
        <end position="185"/>
    </location>
</feature>
<feature type="region of interest" description="Disordered" evidence="5">
    <location>
        <begin position="1140"/>
        <end position="1225"/>
    </location>
</feature>
<dbReference type="Pfam" id="PF00625">
    <property type="entry name" value="Guanylate_kin"/>
    <property type="match status" value="1"/>
</dbReference>
<evidence type="ECO:0000256" key="3">
    <source>
        <dbReference type="PROSITE-ProRule" id="PRU00192"/>
    </source>
</evidence>
<dbReference type="CDD" id="cd12036">
    <property type="entry name" value="SH3_MPP5"/>
    <property type="match status" value="1"/>
</dbReference>
<dbReference type="InterPro" id="IPR008145">
    <property type="entry name" value="GK/Ca_channel_bsu"/>
</dbReference>
<protein>
    <recommendedName>
        <fullName evidence="11">MAGUK p55 subfamily member 5</fullName>
    </recommendedName>
</protein>
<dbReference type="InterPro" id="IPR036028">
    <property type="entry name" value="SH3-like_dom_sf"/>
</dbReference>
<evidence type="ECO:0000256" key="5">
    <source>
        <dbReference type="SAM" id="MobiDB-lite"/>
    </source>
</evidence>
<dbReference type="PROSITE" id="PS50052">
    <property type="entry name" value="GUANYLATE_KINASE_2"/>
    <property type="match status" value="1"/>
</dbReference>
<dbReference type="Pfam" id="PF07653">
    <property type="entry name" value="SH3_2"/>
    <property type="match status" value="1"/>
</dbReference>
<feature type="compositionally biased region" description="Low complexity" evidence="5">
    <location>
        <begin position="265"/>
        <end position="275"/>
    </location>
</feature>
<comment type="similarity">
    <text evidence="1">Belongs to the MAGUK family.</text>
</comment>
<dbReference type="PROSITE" id="PS00856">
    <property type="entry name" value="GUANYLATE_KINASE_1"/>
    <property type="match status" value="1"/>
</dbReference>
<feature type="region of interest" description="Disordered" evidence="5">
    <location>
        <begin position="1"/>
        <end position="69"/>
    </location>
</feature>
<dbReference type="EMBL" id="CAXLJM020000046">
    <property type="protein sequence ID" value="CAL8111715.1"/>
    <property type="molecule type" value="Genomic_DNA"/>
</dbReference>
<dbReference type="Gene3D" id="3.40.50.300">
    <property type="entry name" value="P-loop containing nucleotide triphosphate hydrolases"/>
    <property type="match status" value="1"/>
</dbReference>
<feature type="region of interest" description="Disordered" evidence="5">
    <location>
        <begin position="374"/>
        <end position="415"/>
    </location>
</feature>
<feature type="compositionally biased region" description="Low complexity" evidence="5">
    <location>
        <begin position="1063"/>
        <end position="1083"/>
    </location>
</feature>
<feature type="coiled-coil region" evidence="4">
    <location>
        <begin position="1354"/>
        <end position="1381"/>
    </location>
</feature>
<proteinExistence type="inferred from homology"/>
<feature type="compositionally biased region" description="Low complexity" evidence="5">
    <location>
        <begin position="1114"/>
        <end position="1127"/>
    </location>
</feature>
<dbReference type="SMART" id="SM00228">
    <property type="entry name" value="PDZ"/>
    <property type="match status" value="1"/>
</dbReference>
<feature type="compositionally biased region" description="Pro residues" evidence="5">
    <location>
        <begin position="386"/>
        <end position="398"/>
    </location>
</feature>
<feature type="compositionally biased region" description="Low complexity" evidence="5">
    <location>
        <begin position="374"/>
        <end position="385"/>
    </location>
</feature>
<dbReference type="PROSITE" id="PS50106">
    <property type="entry name" value="PDZ"/>
    <property type="match status" value="1"/>
</dbReference>
<dbReference type="Gene3D" id="2.30.42.10">
    <property type="match status" value="1"/>
</dbReference>
<comment type="caution">
    <text evidence="9">The sequence shown here is derived from an EMBL/GenBank/DDBJ whole genome shotgun (WGS) entry which is preliminary data.</text>
</comment>